<evidence type="ECO:0000256" key="2">
    <source>
        <dbReference type="SAM" id="SignalP"/>
    </source>
</evidence>
<feature type="compositionally biased region" description="Basic and acidic residues" evidence="1">
    <location>
        <begin position="45"/>
        <end position="102"/>
    </location>
</feature>
<evidence type="ECO:0008006" key="5">
    <source>
        <dbReference type="Google" id="ProtNLM"/>
    </source>
</evidence>
<evidence type="ECO:0000256" key="1">
    <source>
        <dbReference type="SAM" id="MobiDB-lite"/>
    </source>
</evidence>
<name>N9F8V1_9GAMM</name>
<dbReference type="Proteomes" id="UP000017670">
    <property type="component" value="Unassembled WGS sequence"/>
</dbReference>
<protein>
    <recommendedName>
        <fullName evidence="5">Copper resistance protein B</fullName>
    </recommendedName>
</protein>
<dbReference type="GeneID" id="29857957"/>
<proteinExistence type="predicted"/>
<dbReference type="AlphaFoldDB" id="N9F8V1"/>
<gene>
    <name evidence="3" type="ORF">F933_03130</name>
</gene>
<organism evidence="3 4">
    <name type="scientific">Acinetobacter beijerinckii CIP 110307</name>
    <dbReference type="NCBI Taxonomy" id="1217648"/>
    <lineage>
        <taxon>Bacteria</taxon>
        <taxon>Pseudomonadati</taxon>
        <taxon>Pseudomonadota</taxon>
        <taxon>Gammaproteobacteria</taxon>
        <taxon>Moraxellales</taxon>
        <taxon>Moraxellaceae</taxon>
        <taxon>Acinetobacter</taxon>
    </lineage>
</organism>
<feature type="region of interest" description="Disordered" evidence="1">
    <location>
        <begin position="42"/>
        <end position="108"/>
    </location>
</feature>
<dbReference type="eggNOG" id="ENOG50329VC">
    <property type="taxonomic scope" value="Bacteria"/>
</dbReference>
<feature type="signal peptide" evidence="2">
    <location>
        <begin position="1"/>
        <end position="26"/>
    </location>
</feature>
<dbReference type="EMBL" id="APQL01000011">
    <property type="protein sequence ID" value="ENW03730.1"/>
    <property type="molecule type" value="Genomic_DNA"/>
</dbReference>
<keyword evidence="2" id="KW-0732">Signal</keyword>
<keyword evidence="4" id="KW-1185">Reference proteome</keyword>
<accession>N9F8V1</accession>
<feature type="chain" id="PRO_5004141770" description="Copper resistance protein B" evidence="2">
    <location>
        <begin position="27"/>
        <end position="108"/>
    </location>
</feature>
<dbReference type="STRING" id="262668.GCA_000931715_00042"/>
<evidence type="ECO:0000313" key="3">
    <source>
        <dbReference type="EMBL" id="ENW03730.1"/>
    </source>
</evidence>
<evidence type="ECO:0000313" key="4">
    <source>
        <dbReference type="Proteomes" id="UP000017670"/>
    </source>
</evidence>
<sequence>MKTLLRRSLTTLMCVGTLIAGTQSWAADAKPANTVNTEIKANSKAQEKCQKPCDMKNEEKTQHDHSKMSDMSQMDHSKMMNMDHSKMGDMDHSKMMDMDHSKMNMSNK</sequence>
<dbReference type="RefSeq" id="WP_005062709.1">
    <property type="nucleotide sequence ID" value="NZ_KB849766.1"/>
</dbReference>
<dbReference type="HOGENOM" id="CLU_168740_0_0_6"/>
<reference evidence="3 4" key="1">
    <citation type="submission" date="2013-02" db="EMBL/GenBank/DDBJ databases">
        <title>The Genome Sequence of Acinetobacter beijerinckii CIP 110307.</title>
        <authorList>
            <consortium name="The Broad Institute Genome Sequencing Platform"/>
            <consortium name="The Broad Institute Genome Sequencing Center for Infectious Disease"/>
            <person name="Cerqueira G."/>
            <person name="Feldgarden M."/>
            <person name="Courvalin P."/>
            <person name="Perichon B."/>
            <person name="Grillot-Courvalin C."/>
            <person name="Clermont D."/>
            <person name="Rocha E."/>
            <person name="Yoon E.-J."/>
            <person name="Nemec A."/>
            <person name="Walker B."/>
            <person name="Young S.K."/>
            <person name="Zeng Q."/>
            <person name="Gargeya S."/>
            <person name="Fitzgerald M."/>
            <person name="Haas B."/>
            <person name="Abouelleil A."/>
            <person name="Alvarado L."/>
            <person name="Arachchi H.M."/>
            <person name="Berlin A.M."/>
            <person name="Chapman S.B."/>
            <person name="Dewar J."/>
            <person name="Goldberg J."/>
            <person name="Griggs A."/>
            <person name="Gujja S."/>
            <person name="Hansen M."/>
            <person name="Howarth C."/>
            <person name="Imamovic A."/>
            <person name="Larimer J."/>
            <person name="McCowan C."/>
            <person name="Murphy C."/>
            <person name="Neiman D."/>
            <person name="Pearson M."/>
            <person name="Priest M."/>
            <person name="Roberts A."/>
            <person name="Saif S."/>
            <person name="Shea T."/>
            <person name="Sisk P."/>
            <person name="Sykes S."/>
            <person name="Wortman J."/>
            <person name="Nusbaum C."/>
            <person name="Birren B."/>
        </authorList>
    </citation>
    <scope>NUCLEOTIDE SEQUENCE [LARGE SCALE GENOMIC DNA]</scope>
    <source>
        <strain evidence="3 4">CIP 110307</strain>
    </source>
</reference>
<dbReference type="PATRIC" id="fig|1217648.3.peg.3050"/>
<comment type="caution">
    <text evidence="3">The sequence shown here is derived from an EMBL/GenBank/DDBJ whole genome shotgun (WGS) entry which is preliminary data.</text>
</comment>